<proteinExistence type="predicted"/>
<dbReference type="Proteomes" id="UP000054107">
    <property type="component" value="Unassembled WGS sequence"/>
</dbReference>
<evidence type="ECO:0000313" key="3">
    <source>
        <dbReference type="Proteomes" id="UP000054107"/>
    </source>
</evidence>
<dbReference type="PANTHER" id="PTHR38848">
    <property type="entry name" value="G-PROTEIN COUPLED RECEPTORS FAMILY 3 PROFILE DOMAIN-CONTAINING PROTEIN"/>
    <property type="match status" value="1"/>
</dbReference>
<keyword evidence="1" id="KW-0472">Membrane</keyword>
<dbReference type="AlphaFoldDB" id="A0A0B7N5C1"/>
<feature type="transmembrane region" description="Helical" evidence="1">
    <location>
        <begin position="86"/>
        <end position="107"/>
    </location>
</feature>
<sequence>MADTEQMSSFGRANPDKLEIASELTSLACITVLALALGAKTYGEKLKSLNYGRLLVILLYACSWAFAATSIVVVSTNNNNLVSCTIGMLACDVFYSGSKIVIYAWLIERVHVVTAVKTTRLKTNQYRFHILLLCPYIIIAALMLSFRNIYLEPDGSCTIGLQDIASIPLLVNVVTVHWVTSSGPLFGLGNNRTKPHNDEPPTAEMTFDAVHNHEKASRYDIQMVEPDIVDDEDDSIISAKDSQTSGNPINQHYN</sequence>
<dbReference type="OrthoDB" id="3210850at2759"/>
<feature type="transmembrane region" description="Helical" evidence="1">
    <location>
        <begin position="128"/>
        <end position="146"/>
    </location>
</feature>
<reference evidence="2 3" key="1">
    <citation type="submission" date="2014-09" db="EMBL/GenBank/DDBJ databases">
        <authorList>
            <person name="Ellenberger Sabrina"/>
        </authorList>
    </citation>
    <scope>NUCLEOTIDE SEQUENCE [LARGE SCALE GENOMIC DNA]</scope>
    <source>
        <strain evidence="2 3">CBS 412.66</strain>
    </source>
</reference>
<accession>A0A0B7N5C1</accession>
<keyword evidence="1" id="KW-0812">Transmembrane</keyword>
<organism evidence="2 3">
    <name type="scientific">Parasitella parasitica</name>
    <dbReference type="NCBI Taxonomy" id="35722"/>
    <lineage>
        <taxon>Eukaryota</taxon>
        <taxon>Fungi</taxon>
        <taxon>Fungi incertae sedis</taxon>
        <taxon>Mucoromycota</taxon>
        <taxon>Mucoromycotina</taxon>
        <taxon>Mucoromycetes</taxon>
        <taxon>Mucorales</taxon>
        <taxon>Mucorineae</taxon>
        <taxon>Mucoraceae</taxon>
        <taxon>Parasitella</taxon>
    </lineage>
</organism>
<protein>
    <recommendedName>
        <fullName evidence="4">G-protein coupled receptors family 1 profile domain-containing protein</fullName>
    </recommendedName>
</protein>
<feature type="transmembrane region" description="Helical" evidence="1">
    <location>
        <begin position="51"/>
        <end position="74"/>
    </location>
</feature>
<feature type="transmembrane region" description="Helical" evidence="1">
    <location>
        <begin position="20"/>
        <end position="39"/>
    </location>
</feature>
<evidence type="ECO:0000313" key="2">
    <source>
        <dbReference type="EMBL" id="CEP12597.1"/>
    </source>
</evidence>
<keyword evidence="1" id="KW-1133">Transmembrane helix</keyword>
<name>A0A0B7N5C1_9FUNG</name>
<gene>
    <name evidence="2" type="primary">PARPA_06568.1 scaffold 22734</name>
</gene>
<keyword evidence="3" id="KW-1185">Reference proteome</keyword>
<evidence type="ECO:0000256" key="1">
    <source>
        <dbReference type="SAM" id="Phobius"/>
    </source>
</evidence>
<evidence type="ECO:0008006" key="4">
    <source>
        <dbReference type="Google" id="ProtNLM"/>
    </source>
</evidence>
<dbReference type="PANTHER" id="PTHR38848:SF3">
    <property type="entry name" value="G-PROTEIN COUPLED RECEPTORS FAMILY 3 PROFILE DOMAIN-CONTAINING PROTEIN"/>
    <property type="match status" value="1"/>
</dbReference>
<dbReference type="EMBL" id="LN728061">
    <property type="protein sequence ID" value="CEP12597.1"/>
    <property type="molecule type" value="Genomic_DNA"/>
</dbReference>